<dbReference type="PANTHER" id="PTHR40562">
    <property type="match status" value="1"/>
</dbReference>
<proteinExistence type="predicted"/>
<dbReference type="STRING" id="1526571.AT746_08810"/>
<dbReference type="AlphaFoldDB" id="A0A0U2ZHC0"/>
<dbReference type="GO" id="GO:0051537">
    <property type="term" value="F:2 iron, 2 sulfur cluster binding"/>
    <property type="evidence" value="ECO:0007669"/>
    <property type="project" value="InterPro"/>
</dbReference>
<dbReference type="InterPro" id="IPR017881">
    <property type="entry name" value="NirD"/>
</dbReference>
<dbReference type="Gene3D" id="2.102.10.10">
    <property type="entry name" value="Rieske [2Fe-2S] iron-sulphur domain"/>
    <property type="match status" value="1"/>
</dbReference>
<dbReference type="KEGG" id="lal:AT746_08810"/>
<name>A0A0U2ZHC0_9ALTE</name>
<sequence>MRWVTLCRQNDLLENAGVAAMYEDIHGDKHQLALFSLIQAGKPHLFATGNWDPIGKANVLSRGILGSVDEEPVVASPLYKQHFSLISGQCLEQPDCSVPVYALRLQGDWVQVAEQDYI</sequence>
<dbReference type="Proteomes" id="UP000068447">
    <property type="component" value="Chromosome"/>
</dbReference>
<feature type="domain" description="Rieske-like [2Fe-2S]" evidence="3">
    <location>
        <begin position="2"/>
        <end position="113"/>
    </location>
</feature>
<dbReference type="InterPro" id="IPR012748">
    <property type="entry name" value="Rieske-like_NirD"/>
</dbReference>
<dbReference type="OrthoDB" id="516687at2"/>
<dbReference type="SUPFAM" id="SSF50022">
    <property type="entry name" value="ISP domain"/>
    <property type="match status" value="1"/>
</dbReference>
<dbReference type="EMBL" id="CP013650">
    <property type="protein sequence ID" value="ALS98343.1"/>
    <property type="molecule type" value="Genomic_DNA"/>
</dbReference>
<organism evidence="4 5">
    <name type="scientific">Lacimicrobium alkaliphilum</name>
    <dbReference type="NCBI Taxonomy" id="1526571"/>
    <lineage>
        <taxon>Bacteria</taxon>
        <taxon>Pseudomonadati</taxon>
        <taxon>Pseudomonadota</taxon>
        <taxon>Gammaproteobacteria</taxon>
        <taxon>Alteromonadales</taxon>
        <taxon>Alteromonadaceae</taxon>
        <taxon>Lacimicrobium</taxon>
    </lineage>
</organism>
<accession>A0A0U2ZHC0</accession>
<evidence type="ECO:0000313" key="5">
    <source>
        <dbReference type="Proteomes" id="UP000068447"/>
    </source>
</evidence>
<dbReference type="PANTHER" id="PTHR40562:SF1">
    <property type="entry name" value="NITRITE REDUCTASE (NADH) SMALL SUBUNIT"/>
    <property type="match status" value="1"/>
</dbReference>
<dbReference type="InterPro" id="IPR036922">
    <property type="entry name" value="Rieske_2Fe-2S_sf"/>
</dbReference>
<gene>
    <name evidence="4" type="ORF">AT746_08810</name>
</gene>
<dbReference type="RefSeq" id="WP_062479315.1">
    <property type="nucleotide sequence ID" value="NZ_CP013650.1"/>
</dbReference>
<evidence type="ECO:0000313" key="4">
    <source>
        <dbReference type="EMBL" id="ALS98343.1"/>
    </source>
</evidence>
<keyword evidence="1" id="KW-0560">Oxidoreductase</keyword>
<dbReference type="GO" id="GO:0008942">
    <property type="term" value="F:nitrite reductase [NAD(P)H] activity"/>
    <property type="evidence" value="ECO:0007669"/>
    <property type="project" value="InterPro"/>
</dbReference>
<keyword evidence="2" id="KW-0534">Nitrate assimilation</keyword>
<reference evidence="4 5" key="1">
    <citation type="submission" date="2015-12" db="EMBL/GenBank/DDBJ databases">
        <title>Complete genome of Lacimicrobium alkaliphilum KCTC 32984.</title>
        <authorList>
            <person name="Kim S.-G."/>
            <person name="Lee Y.-J."/>
        </authorList>
    </citation>
    <scope>NUCLEOTIDE SEQUENCE [LARGE SCALE GENOMIC DNA]</scope>
    <source>
        <strain evidence="4 5">YelD216</strain>
    </source>
</reference>
<dbReference type="CDD" id="cd03529">
    <property type="entry name" value="Rieske_NirD"/>
    <property type="match status" value="1"/>
</dbReference>
<evidence type="ECO:0000256" key="1">
    <source>
        <dbReference type="ARBA" id="ARBA00023002"/>
    </source>
</evidence>
<evidence type="ECO:0000256" key="2">
    <source>
        <dbReference type="ARBA" id="ARBA00023063"/>
    </source>
</evidence>
<dbReference type="PROSITE" id="PS51300">
    <property type="entry name" value="NIRD"/>
    <property type="match status" value="1"/>
</dbReference>
<dbReference type="GO" id="GO:0042128">
    <property type="term" value="P:nitrate assimilation"/>
    <property type="evidence" value="ECO:0007669"/>
    <property type="project" value="UniProtKB-KW"/>
</dbReference>
<dbReference type="Pfam" id="PF13806">
    <property type="entry name" value="Rieske_2"/>
    <property type="match status" value="1"/>
</dbReference>
<keyword evidence="5" id="KW-1185">Reference proteome</keyword>
<dbReference type="NCBIfam" id="TIGR02378">
    <property type="entry name" value="nirD_assim_sml"/>
    <property type="match status" value="1"/>
</dbReference>
<protein>
    <recommendedName>
        <fullName evidence="3">Rieske-like [2Fe-2S] domain-containing protein</fullName>
    </recommendedName>
</protein>
<evidence type="ECO:0000259" key="3">
    <source>
        <dbReference type="Pfam" id="PF13806"/>
    </source>
</evidence>